<dbReference type="Pfam" id="PF07727">
    <property type="entry name" value="RVT_2"/>
    <property type="match status" value="1"/>
</dbReference>
<feature type="domain" description="Reverse transcriptase Ty1/copia-type" evidence="1">
    <location>
        <begin position="60"/>
        <end position="194"/>
    </location>
</feature>
<gene>
    <name evidence="2" type="ORF">CR513_21838</name>
</gene>
<protein>
    <recommendedName>
        <fullName evidence="1">Reverse transcriptase Ty1/copia-type domain-containing protein</fullName>
    </recommendedName>
</protein>
<name>A0A371GYS5_MUCPR</name>
<comment type="caution">
    <text evidence="2">The sequence shown here is derived from an EMBL/GenBank/DDBJ whole genome shotgun (WGS) entry which is preliminary data.</text>
</comment>
<dbReference type="EMBL" id="QJKJ01004088">
    <property type="protein sequence ID" value="RDX95613.1"/>
    <property type="molecule type" value="Genomic_DNA"/>
</dbReference>
<reference evidence="2" key="1">
    <citation type="submission" date="2018-05" db="EMBL/GenBank/DDBJ databases">
        <title>Draft genome of Mucuna pruriens seed.</title>
        <authorList>
            <person name="Nnadi N.E."/>
            <person name="Vos R."/>
            <person name="Hasami M.H."/>
            <person name="Devisetty U.K."/>
            <person name="Aguiy J.C."/>
        </authorList>
    </citation>
    <scope>NUCLEOTIDE SEQUENCE [LARGE SCALE GENOMIC DNA]</scope>
    <source>
        <strain evidence="2">JCA_2017</strain>
    </source>
</reference>
<evidence type="ECO:0000313" key="2">
    <source>
        <dbReference type="EMBL" id="RDX95613.1"/>
    </source>
</evidence>
<proteinExistence type="predicted"/>
<dbReference type="Proteomes" id="UP000257109">
    <property type="component" value="Unassembled WGS sequence"/>
</dbReference>
<dbReference type="OrthoDB" id="1435079at2759"/>
<dbReference type="STRING" id="157652.A0A371GYS5"/>
<dbReference type="InterPro" id="IPR013103">
    <property type="entry name" value="RVT_2"/>
</dbReference>
<organism evidence="2 3">
    <name type="scientific">Mucuna pruriens</name>
    <name type="common">Velvet bean</name>
    <name type="synonym">Dolichos pruriens</name>
    <dbReference type="NCBI Taxonomy" id="157652"/>
    <lineage>
        <taxon>Eukaryota</taxon>
        <taxon>Viridiplantae</taxon>
        <taxon>Streptophyta</taxon>
        <taxon>Embryophyta</taxon>
        <taxon>Tracheophyta</taxon>
        <taxon>Spermatophyta</taxon>
        <taxon>Magnoliopsida</taxon>
        <taxon>eudicotyledons</taxon>
        <taxon>Gunneridae</taxon>
        <taxon>Pentapetalae</taxon>
        <taxon>rosids</taxon>
        <taxon>fabids</taxon>
        <taxon>Fabales</taxon>
        <taxon>Fabaceae</taxon>
        <taxon>Papilionoideae</taxon>
        <taxon>50 kb inversion clade</taxon>
        <taxon>NPAAA clade</taxon>
        <taxon>indigoferoid/millettioid clade</taxon>
        <taxon>Phaseoleae</taxon>
        <taxon>Mucuna</taxon>
    </lineage>
</organism>
<evidence type="ECO:0000259" key="1">
    <source>
        <dbReference type="Pfam" id="PF07727"/>
    </source>
</evidence>
<feature type="non-terminal residue" evidence="2">
    <location>
        <position position="1"/>
    </location>
</feature>
<evidence type="ECO:0000313" key="3">
    <source>
        <dbReference type="Proteomes" id="UP000257109"/>
    </source>
</evidence>
<keyword evidence="3" id="KW-1185">Reference proteome</keyword>
<accession>A0A371GYS5</accession>
<sequence length="194" mass="22741">MKTYHPKQQILGDVQDKVRTRSTFKDQTQFSFLFELEPKSINDASLVEAMLEDLDQFQKNDVWKLAFLPKDKSNIGTKWAFINKLDENGKFVRNKDGLKGIDFTGTFAPVARLEAIPILSFAAHNHMRLHQMDVRCDLLNDIINEEVYVKQPLGFESDAFPNHVFQLKKSLYRLKQETRAWYEKLSFFVMKNDF</sequence>
<dbReference type="AlphaFoldDB" id="A0A371GYS5"/>